<evidence type="ECO:0000313" key="3">
    <source>
        <dbReference type="Proteomes" id="UP000249645"/>
    </source>
</evidence>
<protein>
    <submittedName>
        <fullName evidence="2">Aldehyde dehydrogenase</fullName>
    </submittedName>
</protein>
<dbReference type="Pfam" id="PF09537">
    <property type="entry name" value="DUF2383"/>
    <property type="match status" value="1"/>
</dbReference>
<dbReference type="InterPro" id="IPR011971">
    <property type="entry name" value="CHP02284"/>
</dbReference>
<name>A0A2W5F1B8_9SPHI</name>
<dbReference type="InterPro" id="IPR016920">
    <property type="entry name" value="UCP029477"/>
</dbReference>
<gene>
    <name evidence="2" type="ORF">DI598_10815</name>
</gene>
<evidence type="ECO:0000313" key="2">
    <source>
        <dbReference type="EMBL" id="PZP47617.1"/>
    </source>
</evidence>
<reference evidence="2 3" key="1">
    <citation type="submission" date="2017-11" db="EMBL/GenBank/DDBJ databases">
        <title>Infants hospitalized years apart are colonized by the same room-sourced microbial strains.</title>
        <authorList>
            <person name="Brooks B."/>
            <person name="Olm M.R."/>
            <person name="Firek B.A."/>
            <person name="Baker R."/>
            <person name="Thomas B.C."/>
            <person name="Morowitz M.J."/>
            <person name="Banfield J.F."/>
        </authorList>
    </citation>
    <scope>NUCLEOTIDE SEQUENCE [LARGE SCALE GENOMIC DNA]</scope>
    <source>
        <strain evidence="2">S2_009_000_R2_76</strain>
    </source>
</reference>
<accession>A0A2W5F1B8</accession>
<evidence type="ECO:0000259" key="1">
    <source>
        <dbReference type="Pfam" id="PF09537"/>
    </source>
</evidence>
<dbReference type="InterPro" id="IPR012347">
    <property type="entry name" value="Ferritin-like"/>
</dbReference>
<dbReference type="NCBIfam" id="TIGR02284">
    <property type="entry name" value="PA2169 family four-helix-bundle protein"/>
    <property type="match status" value="1"/>
</dbReference>
<dbReference type="Gene3D" id="1.20.1260.10">
    <property type="match status" value="1"/>
</dbReference>
<dbReference type="EMBL" id="QFOI01000187">
    <property type="protein sequence ID" value="PZP47617.1"/>
    <property type="molecule type" value="Genomic_DNA"/>
</dbReference>
<proteinExistence type="predicted"/>
<dbReference type="PIRSF" id="PIRSF029477">
    <property type="entry name" value="UCP029477"/>
    <property type="match status" value="1"/>
</dbReference>
<organism evidence="2 3">
    <name type="scientific">Pseudopedobacter saltans</name>
    <dbReference type="NCBI Taxonomy" id="151895"/>
    <lineage>
        <taxon>Bacteria</taxon>
        <taxon>Pseudomonadati</taxon>
        <taxon>Bacteroidota</taxon>
        <taxon>Sphingobacteriia</taxon>
        <taxon>Sphingobacteriales</taxon>
        <taxon>Sphingobacteriaceae</taxon>
        <taxon>Pseudopedobacter</taxon>
    </lineage>
</organism>
<dbReference type="AlphaFoldDB" id="A0A2W5F1B8"/>
<dbReference type="Proteomes" id="UP000249645">
    <property type="component" value="Unassembled WGS sequence"/>
</dbReference>
<sequence length="148" mass="16452">MNNEIANQLNDLITLNNDRVAGYQKVVADIKDENIDLKGIFLKYAEQSRKFSQELTQIVAQQGEDAETGTTLGGSLHRAWIDVKSVFGGSDRKSILDEAERGEDVIKKAYKDTVEGGKLSGNALEVVLRQQAEIVQDHDVIKHLRDAE</sequence>
<dbReference type="InterPro" id="IPR019052">
    <property type="entry name" value="DUF2383"/>
</dbReference>
<comment type="caution">
    <text evidence="2">The sequence shown here is derived from an EMBL/GenBank/DDBJ whole genome shotgun (WGS) entry which is preliminary data.</text>
</comment>
<feature type="domain" description="DUF2383" evidence="1">
    <location>
        <begin position="5"/>
        <end position="115"/>
    </location>
</feature>